<protein>
    <submittedName>
        <fullName evidence="2">Uncharacterized protein</fullName>
    </submittedName>
</protein>
<feature type="region of interest" description="Disordered" evidence="1">
    <location>
        <begin position="218"/>
        <end position="238"/>
    </location>
</feature>
<reference evidence="2 3" key="1">
    <citation type="submission" date="2019-03" db="EMBL/GenBank/DDBJ databases">
        <title>Whole genome sequence of Arthrobacter sp JH1-1.</title>
        <authorList>
            <person name="Trinh H.N."/>
        </authorList>
    </citation>
    <scope>NUCLEOTIDE SEQUENCE [LARGE SCALE GENOMIC DNA]</scope>
    <source>
        <strain evidence="2 3">JH1-1</strain>
    </source>
</reference>
<dbReference type="Proteomes" id="UP000295511">
    <property type="component" value="Unassembled WGS sequence"/>
</dbReference>
<sequence length="316" mass="33342">MTGAVHAVARKAGARLRQQRREEQLHPAMTAVAAGLGQLVYDHRHQGLSTAQFVDRGTSVMAGGYSSAMDAGSSDAAADHPDTPVVSFGSEVRQRAEAQQGFLMGLMKSVITGVSSAALANRFGLYAQTLVGAYNSAYGQTVVAANPTYEIVWELGATEKHCAPCLSRAGKVFTMQTLPGWPGDGTFGGVVCSGGARCGCSVSFREGGVEVARAGNTQRENAMSHYDQQNDDAAARRDAAEQARADFVSGLPSRIGSDGTSTQGRALDRDAIRQELADAANARERASGGYQGVTYEPRDIPADEVARILRERGKTL</sequence>
<dbReference type="AlphaFoldDB" id="A0A4R5KQ56"/>
<evidence type="ECO:0000256" key="1">
    <source>
        <dbReference type="SAM" id="MobiDB-lite"/>
    </source>
</evidence>
<proteinExistence type="predicted"/>
<feature type="region of interest" description="Disordered" evidence="1">
    <location>
        <begin position="1"/>
        <end position="22"/>
    </location>
</feature>
<evidence type="ECO:0000313" key="3">
    <source>
        <dbReference type="Proteomes" id="UP000295511"/>
    </source>
</evidence>
<feature type="compositionally biased region" description="Basic residues" evidence="1">
    <location>
        <begin position="8"/>
        <end position="18"/>
    </location>
</feature>
<evidence type="ECO:0000313" key="2">
    <source>
        <dbReference type="EMBL" id="TDF96867.1"/>
    </source>
</evidence>
<dbReference type="EMBL" id="SMRU01000009">
    <property type="protein sequence ID" value="TDF96867.1"/>
    <property type="molecule type" value="Genomic_DNA"/>
</dbReference>
<organism evidence="2 3">
    <name type="scientific">Arthrobacter terricola</name>
    <dbReference type="NCBI Taxonomy" id="2547396"/>
    <lineage>
        <taxon>Bacteria</taxon>
        <taxon>Bacillati</taxon>
        <taxon>Actinomycetota</taxon>
        <taxon>Actinomycetes</taxon>
        <taxon>Micrococcales</taxon>
        <taxon>Micrococcaceae</taxon>
        <taxon>Arthrobacter</taxon>
    </lineage>
</organism>
<name>A0A4R5KQ56_9MICC</name>
<keyword evidence="3" id="KW-1185">Reference proteome</keyword>
<accession>A0A4R5KQ56</accession>
<dbReference type="RefSeq" id="WP_133203916.1">
    <property type="nucleotide sequence ID" value="NZ_SMRU01000009.1"/>
</dbReference>
<gene>
    <name evidence="2" type="ORF">E1809_09085</name>
</gene>
<comment type="caution">
    <text evidence="2">The sequence shown here is derived from an EMBL/GenBank/DDBJ whole genome shotgun (WGS) entry which is preliminary data.</text>
</comment>